<organism evidence="1 2">
    <name type="scientific">Flexivirga aerilata</name>
    <dbReference type="NCBI Taxonomy" id="1656889"/>
    <lineage>
        <taxon>Bacteria</taxon>
        <taxon>Bacillati</taxon>
        <taxon>Actinomycetota</taxon>
        <taxon>Actinomycetes</taxon>
        <taxon>Micrococcales</taxon>
        <taxon>Dermacoccaceae</taxon>
        <taxon>Flexivirga</taxon>
    </lineage>
</organism>
<gene>
    <name evidence="1" type="ORF">HJ588_11815</name>
</gene>
<protein>
    <submittedName>
        <fullName evidence="1">Uncharacterized protein</fullName>
    </submittedName>
</protein>
<evidence type="ECO:0000313" key="1">
    <source>
        <dbReference type="EMBL" id="NNG39953.1"/>
    </source>
</evidence>
<proteinExistence type="predicted"/>
<dbReference type="EMBL" id="JABENB010000001">
    <property type="protein sequence ID" value="NNG39953.1"/>
    <property type="molecule type" value="Genomic_DNA"/>
</dbReference>
<comment type="caution">
    <text evidence="1">The sequence shown here is derived from an EMBL/GenBank/DDBJ whole genome shotgun (WGS) entry which is preliminary data.</text>
</comment>
<name>A0A849AIZ8_9MICO</name>
<reference evidence="1 2" key="1">
    <citation type="submission" date="2020-05" db="EMBL/GenBank/DDBJ databases">
        <title>Flexivirga sp. ID2601S isolated from air conditioner.</title>
        <authorList>
            <person name="Kim D.H."/>
        </authorList>
    </citation>
    <scope>NUCLEOTIDE SEQUENCE [LARGE SCALE GENOMIC DNA]</scope>
    <source>
        <strain evidence="1 2">ID2601S</strain>
    </source>
</reference>
<sequence length="124" mass="13021">MNVSAGQGKGPFDPGDVEKPTQDVVTHLALLVPGIGPVTVDRLDGHALRLERRDVVLFSRYSGRLELLDPAALSQGYDANGTLTVVDDSGTRYVFPSGGWPGIRFTVTEARSARVGGNGSGGGR</sequence>
<dbReference type="Proteomes" id="UP000557772">
    <property type="component" value="Unassembled WGS sequence"/>
</dbReference>
<accession>A0A849AIZ8</accession>
<keyword evidence="2" id="KW-1185">Reference proteome</keyword>
<evidence type="ECO:0000313" key="2">
    <source>
        <dbReference type="Proteomes" id="UP000557772"/>
    </source>
</evidence>
<dbReference type="RefSeq" id="WP_171155173.1">
    <property type="nucleotide sequence ID" value="NZ_JABENB010000001.1"/>
</dbReference>
<dbReference type="AlphaFoldDB" id="A0A849AIZ8"/>